<accession>A0ABU1WZI9</accession>
<dbReference type="Gene3D" id="1.10.630.10">
    <property type="entry name" value="Cytochrome P450"/>
    <property type="match status" value="1"/>
</dbReference>
<comment type="similarity">
    <text evidence="1 2">Belongs to the cytochrome P450 family.</text>
</comment>
<keyword evidence="2" id="KW-0560">Oxidoreductase</keyword>
<keyword evidence="2" id="KW-0479">Metal-binding</keyword>
<keyword evidence="4" id="KW-1185">Reference proteome</keyword>
<reference evidence="3 4" key="1">
    <citation type="submission" date="2023-07" db="EMBL/GenBank/DDBJ databases">
        <title>Sorghum-associated microbial communities from plants grown in Nebraska, USA.</title>
        <authorList>
            <person name="Schachtman D."/>
        </authorList>
    </citation>
    <scope>NUCLEOTIDE SEQUENCE [LARGE SCALE GENOMIC DNA]</scope>
    <source>
        <strain evidence="3 4">4256</strain>
    </source>
</reference>
<protein>
    <submittedName>
        <fullName evidence="3">Cytochrome P450</fullName>
    </submittedName>
</protein>
<dbReference type="InterPro" id="IPR002397">
    <property type="entry name" value="Cyt_P450_B"/>
</dbReference>
<dbReference type="RefSeq" id="WP_310222550.1">
    <property type="nucleotide sequence ID" value="NZ_JAVDWV010000004.1"/>
</dbReference>
<organism evidence="3 4">
    <name type="scientific">Sphingobium xenophagum</name>
    <dbReference type="NCBI Taxonomy" id="121428"/>
    <lineage>
        <taxon>Bacteria</taxon>
        <taxon>Pseudomonadati</taxon>
        <taxon>Pseudomonadota</taxon>
        <taxon>Alphaproteobacteria</taxon>
        <taxon>Sphingomonadales</taxon>
        <taxon>Sphingomonadaceae</taxon>
        <taxon>Sphingobium</taxon>
    </lineage>
</organism>
<dbReference type="EMBL" id="JAVDWV010000004">
    <property type="protein sequence ID" value="MDR7154336.1"/>
    <property type="molecule type" value="Genomic_DNA"/>
</dbReference>
<comment type="caution">
    <text evidence="3">The sequence shown here is derived from an EMBL/GenBank/DDBJ whole genome shotgun (WGS) entry which is preliminary data.</text>
</comment>
<name>A0ABU1WZI9_SPHXE</name>
<dbReference type="InterPro" id="IPR017972">
    <property type="entry name" value="Cyt_P450_CS"/>
</dbReference>
<evidence type="ECO:0000256" key="1">
    <source>
        <dbReference type="ARBA" id="ARBA00010617"/>
    </source>
</evidence>
<dbReference type="PANTHER" id="PTHR46696">
    <property type="entry name" value="P450, PUTATIVE (EUROFUNG)-RELATED"/>
    <property type="match status" value="1"/>
</dbReference>
<dbReference type="InterPro" id="IPR001128">
    <property type="entry name" value="Cyt_P450"/>
</dbReference>
<dbReference type="SUPFAM" id="SSF48264">
    <property type="entry name" value="Cytochrome P450"/>
    <property type="match status" value="1"/>
</dbReference>
<dbReference type="PROSITE" id="PS00086">
    <property type="entry name" value="CYTOCHROME_P450"/>
    <property type="match status" value="1"/>
</dbReference>
<keyword evidence="2" id="KW-0349">Heme</keyword>
<dbReference type="InterPro" id="IPR036396">
    <property type="entry name" value="Cyt_P450_sf"/>
</dbReference>
<dbReference type="PANTHER" id="PTHR46696:SF1">
    <property type="entry name" value="CYTOCHROME P450 YJIB-RELATED"/>
    <property type="match status" value="1"/>
</dbReference>
<evidence type="ECO:0000313" key="4">
    <source>
        <dbReference type="Proteomes" id="UP001267638"/>
    </source>
</evidence>
<keyword evidence="2" id="KW-0503">Monooxygenase</keyword>
<gene>
    <name evidence="3" type="ORF">J2W40_001148</name>
</gene>
<dbReference type="CDD" id="cd11037">
    <property type="entry name" value="CYP199A2-like"/>
    <property type="match status" value="1"/>
</dbReference>
<dbReference type="Proteomes" id="UP001267638">
    <property type="component" value="Unassembled WGS sequence"/>
</dbReference>
<dbReference type="PRINTS" id="PR00359">
    <property type="entry name" value="BP450"/>
</dbReference>
<keyword evidence="2" id="KW-0408">Iron</keyword>
<sequence>MKIQGIESRTDDGGAAIVEIDPFSRDVLADPYAFHPQLRDAGPVVWFPKYGVFGVARYGEVKTVLSDWQTYCSSRGVGLADFAREIPWRTPSLQLERDPPLHAATRGVMNKVVALPRLKSLAPHWKQVAAELVESLAGRRRFDAVQDLAEQFPLRIFPDTLGLLKEGRENLLAYATSTFNAFGPRNDVFLESQVGLDAAQAWIAEACRYENLAPGGWGRDVHDAAAEAGISEGERELLVRSFLSAGIDTTINGIGNLLHAFTLHPTEWQKLRSDRSLIKRAFEEGLRWQGTAQSFFRTTTRETELSGVRLPEGAKIIAFLAAANRDPRHWPDAERFDITRQTSGHVGFGYGIHQCLGQMIARQESEILLEALSSRFASFRAAGVSERRLNNTLFALRSLPVEVDLA</sequence>
<evidence type="ECO:0000256" key="2">
    <source>
        <dbReference type="RuleBase" id="RU000461"/>
    </source>
</evidence>
<dbReference type="Pfam" id="PF00067">
    <property type="entry name" value="p450"/>
    <property type="match status" value="1"/>
</dbReference>
<evidence type="ECO:0000313" key="3">
    <source>
        <dbReference type="EMBL" id="MDR7154336.1"/>
    </source>
</evidence>
<proteinExistence type="inferred from homology"/>